<evidence type="ECO:0000256" key="9">
    <source>
        <dbReference type="SAM" id="Coils"/>
    </source>
</evidence>
<gene>
    <name evidence="13" type="ORF">NE237_001282</name>
</gene>
<evidence type="ECO:0000256" key="10">
    <source>
        <dbReference type="SAM" id="MobiDB-lite"/>
    </source>
</evidence>
<comment type="similarity">
    <text evidence="3">Belongs to the glycosyltransferase 1 family. Bacterial/plant glycogen synthase subfamily.</text>
</comment>
<comment type="pathway">
    <text evidence="2">Glycan biosynthesis; starch biosynthesis.</text>
</comment>
<dbReference type="Pfam" id="PF08323">
    <property type="entry name" value="Glyco_transf_5"/>
    <property type="match status" value="1"/>
</dbReference>
<evidence type="ECO:0000313" key="14">
    <source>
        <dbReference type="Proteomes" id="UP001141806"/>
    </source>
</evidence>
<organism evidence="13 14">
    <name type="scientific">Protea cynaroides</name>
    <dbReference type="NCBI Taxonomy" id="273540"/>
    <lineage>
        <taxon>Eukaryota</taxon>
        <taxon>Viridiplantae</taxon>
        <taxon>Streptophyta</taxon>
        <taxon>Embryophyta</taxon>
        <taxon>Tracheophyta</taxon>
        <taxon>Spermatophyta</taxon>
        <taxon>Magnoliopsida</taxon>
        <taxon>Proteales</taxon>
        <taxon>Proteaceae</taxon>
        <taxon>Protea</taxon>
    </lineage>
</organism>
<keyword evidence="14" id="KW-1185">Reference proteome</keyword>
<feature type="compositionally biased region" description="Polar residues" evidence="10">
    <location>
        <begin position="74"/>
        <end position="96"/>
    </location>
</feature>
<evidence type="ECO:0000256" key="6">
    <source>
        <dbReference type="ARBA" id="ARBA00022679"/>
    </source>
</evidence>
<evidence type="ECO:0000256" key="7">
    <source>
        <dbReference type="ARBA" id="ARBA00022922"/>
    </source>
</evidence>
<dbReference type="PANTHER" id="PTHR46083:SF2">
    <property type="entry name" value="STARCH SYNTHASE 4, CHLOROPLASTIC_AMYLOPLASTIC-RELATED"/>
    <property type="match status" value="1"/>
</dbReference>
<dbReference type="InterPro" id="IPR013534">
    <property type="entry name" value="Starch_synth_cat_dom"/>
</dbReference>
<dbReference type="InterPro" id="IPR011835">
    <property type="entry name" value="GS/SS"/>
</dbReference>
<feature type="coiled-coil region" evidence="9">
    <location>
        <begin position="136"/>
        <end position="222"/>
    </location>
</feature>
<evidence type="ECO:0000256" key="4">
    <source>
        <dbReference type="ARBA" id="ARBA00012588"/>
    </source>
</evidence>
<comment type="caution">
    <text evidence="13">The sequence shown here is derived from an EMBL/GenBank/DDBJ whole genome shotgun (WGS) entry which is preliminary data.</text>
</comment>
<dbReference type="FunFam" id="3.40.50.2000:FF:000260">
    <property type="entry name" value="Starch synthase, chloroplastic/amyloplastic"/>
    <property type="match status" value="1"/>
</dbReference>
<dbReference type="PANTHER" id="PTHR46083">
    <property type="match status" value="1"/>
</dbReference>
<dbReference type="Pfam" id="PF00534">
    <property type="entry name" value="Glycos_transf_1"/>
    <property type="match status" value="1"/>
</dbReference>
<dbReference type="AlphaFoldDB" id="A0A9Q0KTV4"/>
<dbReference type="InterPro" id="IPR001296">
    <property type="entry name" value="Glyco_trans_1"/>
</dbReference>
<accession>A0A9Q0KTV4</accession>
<evidence type="ECO:0000313" key="13">
    <source>
        <dbReference type="EMBL" id="KAJ4976176.1"/>
    </source>
</evidence>
<feature type="domain" description="Glycosyl transferase family 1" evidence="11">
    <location>
        <begin position="818"/>
        <end position="973"/>
    </location>
</feature>
<evidence type="ECO:0000259" key="12">
    <source>
        <dbReference type="Pfam" id="PF08323"/>
    </source>
</evidence>
<dbReference type="HAMAP" id="MF_00484">
    <property type="entry name" value="Glycogen_synth"/>
    <property type="match status" value="1"/>
</dbReference>
<feature type="region of interest" description="Disordered" evidence="10">
    <location>
        <begin position="73"/>
        <end position="96"/>
    </location>
</feature>
<feature type="region of interest" description="Disordered" evidence="10">
    <location>
        <begin position="45"/>
        <end position="64"/>
    </location>
</feature>
<keyword evidence="7" id="KW-0750">Starch biosynthesis</keyword>
<dbReference type="GO" id="GO:0019252">
    <property type="term" value="P:starch biosynthetic process"/>
    <property type="evidence" value="ECO:0007669"/>
    <property type="project" value="UniProtKB-KW"/>
</dbReference>
<dbReference type="SUPFAM" id="SSF53756">
    <property type="entry name" value="UDP-Glycosyltransferase/glycogen phosphorylase"/>
    <property type="match status" value="1"/>
</dbReference>
<dbReference type="NCBIfam" id="NF001905">
    <property type="entry name" value="PRK00654.2-4"/>
    <property type="match status" value="1"/>
</dbReference>
<evidence type="ECO:0000256" key="3">
    <source>
        <dbReference type="ARBA" id="ARBA00010281"/>
    </source>
</evidence>
<reference evidence="13" key="1">
    <citation type="journal article" date="2023" name="Plant J.">
        <title>The genome of the king protea, Protea cynaroides.</title>
        <authorList>
            <person name="Chang J."/>
            <person name="Duong T.A."/>
            <person name="Schoeman C."/>
            <person name="Ma X."/>
            <person name="Roodt D."/>
            <person name="Barker N."/>
            <person name="Li Z."/>
            <person name="Van de Peer Y."/>
            <person name="Mizrachi E."/>
        </authorList>
    </citation>
    <scope>NUCLEOTIDE SEQUENCE</scope>
    <source>
        <tissue evidence="13">Young leaves</tissue>
    </source>
</reference>
<dbReference type="EMBL" id="JAMYWD010000003">
    <property type="protein sequence ID" value="KAJ4976176.1"/>
    <property type="molecule type" value="Genomic_DNA"/>
</dbReference>
<dbReference type="Gene3D" id="3.40.50.2000">
    <property type="entry name" value="Glycogen Phosphorylase B"/>
    <property type="match status" value="2"/>
</dbReference>
<keyword evidence="8" id="KW-0809">Transit peptide</keyword>
<keyword evidence="6" id="KW-0808">Transferase</keyword>
<proteinExistence type="inferred from homology"/>
<dbReference type="EC" id="2.4.1.21" evidence="4"/>
<evidence type="ECO:0000256" key="5">
    <source>
        <dbReference type="ARBA" id="ARBA00022676"/>
    </source>
</evidence>
<dbReference type="GO" id="GO:0009011">
    <property type="term" value="F:alpha-1,4-glucan glucosyltransferase (ADP-glucose donor) activity"/>
    <property type="evidence" value="ECO:0007669"/>
    <property type="project" value="UniProtKB-EC"/>
</dbReference>
<evidence type="ECO:0000256" key="8">
    <source>
        <dbReference type="ARBA" id="ARBA00022946"/>
    </source>
</evidence>
<evidence type="ECO:0000256" key="1">
    <source>
        <dbReference type="ARBA" id="ARBA00001478"/>
    </source>
</evidence>
<feature type="coiled-coil region" evidence="9">
    <location>
        <begin position="361"/>
        <end position="437"/>
    </location>
</feature>
<comment type="catalytic activity">
    <reaction evidence="1">
        <text>[(1-&gt;4)-alpha-D-glucosyl](n) + ADP-alpha-D-glucose = [(1-&gt;4)-alpha-D-glucosyl](n+1) + ADP + H(+)</text>
        <dbReference type="Rhea" id="RHEA:18189"/>
        <dbReference type="Rhea" id="RHEA-COMP:9584"/>
        <dbReference type="Rhea" id="RHEA-COMP:9587"/>
        <dbReference type="ChEBI" id="CHEBI:15378"/>
        <dbReference type="ChEBI" id="CHEBI:15444"/>
        <dbReference type="ChEBI" id="CHEBI:57498"/>
        <dbReference type="ChEBI" id="CHEBI:456216"/>
        <dbReference type="EC" id="2.4.1.21"/>
    </reaction>
</comment>
<dbReference type="CDD" id="cd03791">
    <property type="entry name" value="GT5_Glycogen_synthase_DULL1-like"/>
    <property type="match status" value="1"/>
</dbReference>
<sequence length="1020" mass="115747">MATKLSTLYVVHGFSASNHWNPRLPITPARLLPISCKMRHRIFSSQRKRQARKFSPEPLPMDENFQISDDEYSEVQSATTDAMSKSPETTTSSSAKVDTRFTVKDTETNMDNSTLVDEKSLTENGNSEEKLPNVRLEDLVGMIRNAEKDILLLNEARIRALEDLENILYDKEALQGKINILEMRLEETDARIEVAAQEKTQVEALEEQLENLKNELVGRTTTGESGHDAYDDRDKILNEGHLLHYNSFYSLGEVQSLSEKLSSLRNENMSLKEDMRELRAGLKNVMEADERVLLLEKECSSLGASLKDLESKLVVAQEDVSKLSYLPFECMDLREKIESLQGLHDKATIQADQAILTLLENHELQKKVDRLEESVEEAHAYRLSSEKIQQHNDLMQQKIRLLEESLQCSDQEIHSNVELYQQSVKEFQDTLNSLKEESKKKAQGGPVDDMPWEFWSRLLLIVDGWLLEKKISSKDAELLREMAWNRDGRIHDAYLACKDKNEHEAVSIFLRLTASMTRPRLHIIHIAAEMAPVAKVGGLGDVVAGLSKALQKKGHLVEIILPKYDCVQHDRIGDLRALDVAVESYFDGHLFKNKVWVGTVEGLPVYFIEPHHPAKFFWRGQFYGEHDDFKRFSFFSRAALELLLQAGKKPDIIHCHDWHTAFVAPLYWDIYVHKGLDSARICFTCHNFEFQGIASASELASCGLDVHQLNKPDRMQDNSAHDRVNPVKGAIVFSNSVTTVSPTYAQEVRTAGGGHGLHATLNSQSRKFVGILNGIDTDTWDPRTDTFLTVQYGADDLLGKAENKEALRKYLKLSSAEARQPLVGCITRLVPQKGVHLIRHAIYRTVELGGQFILLGSSSVSHIQREFESIANHFQNHPHARLILEYDEALSHSIYAASDMFIIPSIFEPCGITQMIAMRYGSVPIVRKTGGLNDSVFDVDDDEVPLMIRNGFTFLTPDEQGVNSALERAFENYMKTGETWQQLVQKNMKTDFSWDLSASQYEELYEKSVTRARARRTAHT</sequence>
<dbReference type="GO" id="GO:0004373">
    <property type="term" value="F:alpha-1,4-glucan glucosyltransferase (UDP-glucose donor) activity"/>
    <property type="evidence" value="ECO:0007669"/>
    <property type="project" value="InterPro"/>
</dbReference>
<evidence type="ECO:0000256" key="2">
    <source>
        <dbReference type="ARBA" id="ARBA00004727"/>
    </source>
</evidence>
<protein>
    <recommendedName>
        <fullName evidence="4">starch synthase</fullName>
        <ecNumber evidence="4">2.4.1.21</ecNumber>
    </recommendedName>
</protein>
<dbReference type="Proteomes" id="UP001141806">
    <property type="component" value="Unassembled WGS sequence"/>
</dbReference>
<dbReference type="OrthoDB" id="2018403at2759"/>
<name>A0A9Q0KTV4_9MAGN</name>
<evidence type="ECO:0000259" key="11">
    <source>
        <dbReference type="Pfam" id="PF00534"/>
    </source>
</evidence>
<keyword evidence="9" id="KW-0175">Coiled coil</keyword>
<feature type="coiled-coil region" evidence="9">
    <location>
        <begin position="254"/>
        <end position="288"/>
    </location>
</feature>
<feature type="domain" description="Starch synthase catalytic" evidence="12">
    <location>
        <begin position="522"/>
        <end position="762"/>
    </location>
</feature>
<dbReference type="NCBIfam" id="TIGR02095">
    <property type="entry name" value="glgA"/>
    <property type="match status" value="1"/>
</dbReference>
<keyword evidence="5" id="KW-0328">Glycosyltransferase</keyword>